<evidence type="ECO:0000313" key="1">
    <source>
        <dbReference type="EMBL" id="KAF4379352.1"/>
    </source>
</evidence>
<dbReference type="EMBL" id="JAATIQ010000026">
    <property type="protein sequence ID" value="KAF4398452.1"/>
    <property type="molecule type" value="Genomic_DNA"/>
</dbReference>
<evidence type="ECO:0000313" key="4">
    <source>
        <dbReference type="Proteomes" id="UP000583929"/>
    </source>
</evidence>
<comment type="caution">
    <text evidence="2">The sequence shown here is derived from an EMBL/GenBank/DDBJ whole genome shotgun (WGS) entry which is preliminary data.</text>
</comment>
<organism evidence="2 4">
    <name type="scientific">Cannabis sativa</name>
    <name type="common">Hemp</name>
    <name type="synonym">Marijuana</name>
    <dbReference type="NCBI Taxonomy" id="3483"/>
    <lineage>
        <taxon>Eukaryota</taxon>
        <taxon>Viridiplantae</taxon>
        <taxon>Streptophyta</taxon>
        <taxon>Embryophyta</taxon>
        <taxon>Tracheophyta</taxon>
        <taxon>Spermatophyta</taxon>
        <taxon>Magnoliopsida</taxon>
        <taxon>eudicotyledons</taxon>
        <taxon>Gunneridae</taxon>
        <taxon>Pentapetalae</taxon>
        <taxon>rosids</taxon>
        <taxon>fabids</taxon>
        <taxon>Rosales</taxon>
        <taxon>Cannabaceae</taxon>
        <taxon>Cannabis</taxon>
    </lineage>
</organism>
<dbReference type="EMBL" id="JAATIP010000069">
    <property type="protein sequence ID" value="KAF4379352.1"/>
    <property type="molecule type" value="Genomic_DNA"/>
</dbReference>
<dbReference type="AlphaFoldDB" id="A0A7J6HT34"/>
<evidence type="ECO:0000313" key="2">
    <source>
        <dbReference type="EMBL" id="KAF4398452.1"/>
    </source>
</evidence>
<gene>
    <name evidence="1" type="ORF">F8388_013570</name>
    <name evidence="2" type="ORF">G4B88_025431</name>
</gene>
<sequence>MQPLDILQRFQRNGVTVQNALLLGRVVRVAVVGR</sequence>
<reference evidence="3 4" key="1">
    <citation type="journal article" date="2020" name="bioRxiv">
        <title>Sequence and annotation of 42 cannabis genomes reveals extensive copy number variation in cannabinoid synthesis and pathogen resistance genes.</title>
        <authorList>
            <person name="Mckernan K.J."/>
            <person name="Helbert Y."/>
            <person name="Kane L.T."/>
            <person name="Ebling H."/>
            <person name="Zhang L."/>
            <person name="Liu B."/>
            <person name="Eaton Z."/>
            <person name="Mclaughlin S."/>
            <person name="Kingan S."/>
            <person name="Baybayan P."/>
            <person name="Concepcion G."/>
            <person name="Jordan M."/>
            <person name="Riva A."/>
            <person name="Barbazuk W."/>
            <person name="Harkins T."/>
        </authorList>
    </citation>
    <scope>NUCLEOTIDE SEQUENCE [LARGE SCALE GENOMIC DNA]</scope>
    <source>
        <strain evidence="3 4">cv. Jamaican Lion 4</strain>
        <strain evidence="2">Father</strain>
        <strain evidence="1">Mother</strain>
        <tissue evidence="2">Leaf</tissue>
    </source>
</reference>
<keyword evidence="4" id="KW-1185">Reference proteome</keyword>
<accession>A0A7J6HT34</accession>
<dbReference type="Proteomes" id="UP000525078">
    <property type="component" value="Unassembled WGS sequence"/>
</dbReference>
<proteinExistence type="predicted"/>
<protein>
    <submittedName>
        <fullName evidence="2">Uncharacterized protein</fullName>
    </submittedName>
</protein>
<evidence type="ECO:0000313" key="3">
    <source>
        <dbReference type="Proteomes" id="UP000525078"/>
    </source>
</evidence>
<name>A0A7J6HT34_CANSA</name>
<dbReference type="Proteomes" id="UP000583929">
    <property type="component" value="Unassembled WGS sequence"/>
</dbReference>